<keyword evidence="2" id="KW-0805">Transcription regulation</keyword>
<dbReference type="Gene3D" id="3.40.50.2300">
    <property type="match status" value="1"/>
</dbReference>
<dbReference type="InterPro" id="IPR001789">
    <property type="entry name" value="Sig_transdc_resp-reg_receiver"/>
</dbReference>
<dbReference type="Proteomes" id="UP000198984">
    <property type="component" value="Unassembled WGS sequence"/>
</dbReference>
<dbReference type="EMBL" id="FOBB01000003">
    <property type="protein sequence ID" value="SEM02724.1"/>
    <property type="molecule type" value="Genomic_DNA"/>
</dbReference>
<evidence type="ECO:0000256" key="1">
    <source>
        <dbReference type="ARBA" id="ARBA00022553"/>
    </source>
</evidence>
<dbReference type="PANTHER" id="PTHR43214:SF41">
    <property type="entry name" value="NITRATE_NITRITE RESPONSE REGULATOR PROTEIN NARP"/>
    <property type="match status" value="1"/>
</dbReference>
<dbReference type="PROSITE" id="PS50110">
    <property type="entry name" value="RESPONSE_REGULATORY"/>
    <property type="match status" value="1"/>
</dbReference>
<keyword evidence="3" id="KW-0238">DNA-binding</keyword>
<evidence type="ECO:0000256" key="4">
    <source>
        <dbReference type="ARBA" id="ARBA00023163"/>
    </source>
</evidence>
<keyword evidence="9" id="KW-1185">Reference proteome</keyword>
<organism evidence="8 9">
    <name type="scientific">Chitinophaga rupis</name>
    <dbReference type="NCBI Taxonomy" id="573321"/>
    <lineage>
        <taxon>Bacteria</taxon>
        <taxon>Pseudomonadati</taxon>
        <taxon>Bacteroidota</taxon>
        <taxon>Chitinophagia</taxon>
        <taxon>Chitinophagales</taxon>
        <taxon>Chitinophagaceae</taxon>
        <taxon>Chitinophaga</taxon>
    </lineage>
</organism>
<dbReference type="STRING" id="573321.SAMN04488505_103174"/>
<dbReference type="PANTHER" id="PTHR43214">
    <property type="entry name" value="TWO-COMPONENT RESPONSE REGULATOR"/>
    <property type="match status" value="1"/>
</dbReference>
<dbReference type="SUPFAM" id="SSF52172">
    <property type="entry name" value="CheY-like"/>
    <property type="match status" value="1"/>
</dbReference>
<dbReference type="CDD" id="cd06170">
    <property type="entry name" value="LuxR_C_like"/>
    <property type="match status" value="1"/>
</dbReference>
<evidence type="ECO:0000259" key="7">
    <source>
        <dbReference type="PROSITE" id="PS50110"/>
    </source>
</evidence>
<dbReference type="GO" id="GO:0000160">
    <property type="term" value="P:phosphorelay signal transduction system"/>
    <property type="evidence" value="ECO:0007669"/>
    <property type="project" value="InterPro"/>
</dbReference>
<dbReference type="InterPro" id="IPR039420">
    <property type="entry name" value="WalR-like"/>
</dbReference>
<protein>
    <submittedName>
        <fullName evidence="8">Two component transcriptional regulator, LuxR family</fullName>
    </submittedName>
</protein>
<keyword evidence="4" id="KW-0804">Transcription</keyword>
<dbReference type="InterPro" id="IPR011006">
    <property type="entry name" value="CheY-like_superfamily"/>
</dbReference>
<dbReference type="Pfam" id="PF00196">
    <property type="entry name" value="GerE"/>
    <property type="match status" value="1"/>
</dbReference>
<dbReference type="PRINTS" id="PR00038">
    <property type="entry name" value="HTHLUXR"/>
</dbReference>
<keyword evidence="1 5" id="KW-0597">Phosphoprotein</keyword>
<proteinExistence type="predicted"/>
<evidence type="ECO:0000313" key="9">
    <source>
        <dbReference type="Proteomes" id="UP000198984"/>
    </source>
</evidence>
<sequence length="224" mass="25190">MTMTTRIKVFLVDDHEIFRNGLKQLIDSEQDMEVVGEAGDGETALQSLASVTPEVIIMDIRMPGINGIETSQAILKQQPLSRILFFSLYDSPDYVAKALEMGASGYILKDTSNKIFLHAIRTVHKGKFYFIGDVSDVLVKKYQDLQKTSGLKTAANVEISLSKREEQILKKIDEDLSNKEIAESLNVSVRTVEAHRLNILRKFQAGNMEEVLTFCKENGIIKYT</sequence>
<dbReference type="GO" id="GO:0006355">
    <property type="term" value="P:regulation of DNA-templated transcription"/>
    <property type="evidence" value="ECO:0007669"/>
    <property type="project" value="InterPro"/>
</dbReference>
<dbReference type="GO" id="GO:0003677">
    <property type="term" value="F:DNA binding"/>
    <property type="evidence" value="ECO:0007669"/>
    <property type="project" value="UniProtKB-KW"/>
</dbReference>
<evidence type="ECO:0000256" key="2">
    <source>
        <dbReference type="ARBA" id="ARBA00023015"/>
    </source>
</evidence>
<evidence type="ECO:0000256" key="3">
    <source>
        <dbReference type="ARBA" id="ARBA00023125"/>
    </source>
</evidence>
<dbReference type="PROSITE" id="PS00622">
    <property type="entry name" value="HTH_LUXR_1"/>
    <property type="match status" value="1"/>
</dbReference>
<dbReference type="SMART" id="SM00448">
    <property type="entry name" value="REC"/>
    <property type="match status" value="1"/>
</dbReference>
<dbReference type="InterPro" id="IPR000792">
    <property type="entry name" value="Tscrpt_reg_LuxR_C"/>
</dbReference>
<evidence type="ECO:0000259" key="6">
    <source>
        <dbReference type="PROSITE" id="PS50043"/>
    </source>
</evidence>
<reference evidence="8 9" key="1">
    <citation type="submission" date="2016-10" db="EMBL/GenBank/DDBJ databases">
        <authorList>
            <person name="de Groot N.N."/>
        </authorList>
    </citation>
    <scope>NUCLEOTIDE SEQUENCE [LARGE SCALE GENOMIC DNA]</scope>
    <source>
        <strain evidence="8 9">DSM 21039</strain>
    </source>
</reference>
<dbReference type="CDD" id="cd17535">
    <property type="entry name" value="REC_NarL-like"/>
    <property type="match status" value="1"/>
</dbReference>
<dbReference type="PROSITE" id="PS50043">
    <property type="entry name" value="HTH_LUXR_2"/>
    <property type="match status" value="1"/>
</dbReference>
<dbReference type="Pfam" id="PF00072">
    <property type="entry name" value="Response_reg"/>
    <property type="match status" value="1"/>
</dbReference>
<name>A0A1H7V0R5_9BACT</name>
<feature type="modified residue" description="4-aspartylphosphate" evidence="5">
    <location>
        <position position="59"/>
    </location>
</feature>
<evidence type="ECO:0000313" key="8">
    <source>
        <dbReference type="EMBL" id="SEM02724.1"/>
    </source>
</evidence>
<dbReference type="InterPro" id="IPR058245">
    <property type="entry name" value="NreC/VraR/RcsB-like_REC"/>
</dbReference>
<evidence type="ECO:0000256" key="5">
    <source>
        <dbReference type="PROSITE-ProRule" id="PRU00169"/>
    </source>
</evidence>
<feature type="domain" description="HTH luxR-type" evidence="6">
    <location>
        <begin position="154"/>
        <end position="219"/>
    </location>
</feature>
<accession>A0A1H7V0R5</accession>
<gene>
    <name evidence="8" type="ORF">SAMN04488505_103174</name>
</gene>
<dbReference type="AlphaFoldDB" id="A0A1H7V0R5"/>
<feature type="domain" description="Response regulatory" evidence="7">
    <location>
        <begin position="8"/>
        <end position="124"/>
    </location>
</feature>
<dbReference type="InterPro" id="IPR016032">
    <property type="entry name" value="Sig_transdc_resp-reg_C-effctor"/>
</dbReference>
<dbReference type="SMART" id="SM00421">
    <property type="entry name" value="HTH_LUXR"/>
    <property type="match status" value="1"/>
</dbReference>
<dbReference type="SUPFAM" id="SSF46894">
    <property type="entry name" value="C-terminal effector domain of the bipartite response regulators"/>
    <property type="match status" value="1"/>
</dbReference>